<sequence length="405" mass="43320">MNAGDTTGRHLKRLRAEGVAVWLRGFHHSDTVGQLARLVAAWDLSGLTWTVDDVPAADGCARPAALRGPVADPVRAHRRLSTVAARAACDVLLPLYEASGGRRGLVSVDLPPDAPDMSLGEQVRATWWAVDRPNLLLKVPGTAGNLDLVGSLVADGIGVDISPVFSAARYEQVFAALCTGLEQARRAGRPLRRICTAVSLPIAPIDQLVDRRLGERGLDASRYPTGEAARAHARLVYHRHEQAMSGPRWQALAAHGAHLPHLVWTSLEPPDRPSYTDHLIAWGVVHAVTRAALPSLTHGSVLIGDALSGRHITARQDLEALYAFGLSYEVLAAELEDAWLAWRAGLWYARWRGSEQAADATEVAGTAKDHSAHNSSVASMPVRAPTGSGSGVPRGHQSSWPGSDS</sequence>
<dbReference type="RefSeq" id="WP_167529520.1">
    <property type="nucleotide sequence ID" value="NZ_BJND01000007.1"/>
</dbReference>
<dbReference type="InterPro" id="IPR001585">
    <property type="entry name" value="TAL/FSA"/>
</dbReference>
<proteinExistence type="predicted"/>
<evidence type="ECO:0000256" key="1">
    <source>
        <dbReference type="ARBA" id="ARBA00023270"/>
    </source>
</evidence>
<dbReference type="SUPFAM" id="SSF51569">
    <property type="entry name" value="Aldolase"/>
    <property type="match status" value="1"/>
</dbReference>
<comment type="caution">
    <text evidence="3">The sequence shown here is derived from an EMBL/GenBank/DDBJ whole genome shotgun (WGS) entry which is preliminary data.</text>
</comment>
<reference evidence="3 4" key="1">
    <citation type="submission" date="2019-06" db="EMBL/GenBank/DDBJ databases">
        <title>Whole genome shotgun sequence of Streptomyces spinoverrucosus NBRC 14228.</title>
        <authorList>
            <person name="Hosoyama A."/>
            <person name="Uohara A."/>
            <person name="Ohji S."/>
            <person name="Ichikawa N."/>
        </authorList>
    </citation>
    <scope>NUCLEOTIDE SEQUENCE [LARGE SCALE GENOMIC DNA]</scope>
    <source>
        <strain evidence="3 4">NBRC 14228</strain>
    </source>
</reference>
<dbReference type="AlphaFoldDB" id="A0A4Y3V9E9"/>
<evidence type="ECO:0000313" key="4">
    <source>
        <dbReference type="Proteomes" id="UP000317881"/>
    </source>
</evidence>
<feature type="compositionally biased region" description="Polar residues" evidence="2">
    <location>
        <begin position="396"/>
        <end position="405"/>
    </location>
</feature>
<dbReference type="Gene3D" id="3.20.20.70">
    <property type="entry name" value="Aldolase class I"/>
    <property type="match status" value="1"/>
</dbReference>
<feature type="region of interest" description="Disordered" evidence="2">
    <location>
        <begin position="361"/>
        <end position="405"/>
    </location>
</feature>
<dbReference type="Proteomes" id="UP000317881">
    <property type="component" value="Unassembled WGS sequence"/>
</dbReference>
<keyword evidence="4" id="KW-1185">Reference proteome</keyword>
<name>A0A4Y3V9E9_9ACTN</name>
<dbReference type="GO" id="GO:0005975">
    <property type="term" value="P:carbohydrate metabolic process"/>
    <property type="evidence" value="ECO:0007669"/>
    <property type="project" value="InterPro"/>
</dbReference>
<dbReference type="InterPro" id="IPR013785">
    <property type="entry name" value="Aldolase_TIM"/>
</dbReference>
<organism evidence="3 4">
    <name type="scientific">Streptomyces spinoverrucosus</name>
    <dbReference type="NCBI Taxonomy" id="284043"/>
    <lineage>
        <taxon>Bacteria</taxon>
        <taxon>Bacillati</taxon>
        <taxon>Actinomycetota</taxon>
        <taxon>Actinomycetes</taxon>
        <taxon>Kitasatosporales</taxon>
        <taxon>Streptomycetaceae</taxon>
        <taxon>Streptomyces</taxon>
    </lineage>
</organism>
<evidence type="ECO:0000256" key="2">
    <source>
        <dbReference type="SAM" id="MobiDB-lite"/>
    </source>
</evidence>
<accession>A0A4Y3V9E9</accession>
<gene>
    <name evidence="3" type="primary">tal1_2</name>
    <name evidence="3" type="ORF">SSP24_11390</name>
</gene>
<dbReference type="Pfam" id="PF00923">
    <property type="entry name" value="TAL_FSA"/>
    <property type="match status" value="1"/>
</dbReference>
<evidence type="ECO:0000313" key="3">
    <source>
        <dbReference type="EMBL" id="GEC03484.1"/>
    </source>
</evidence>
<keyword evidence="1" id="KW-0704">Schiff base</keyword>
<dbReference type="EMBL" id="BJND01000007">
    <property type="protein sequence ID" value="GEC03484.1"/>
    <property type="molecule type" value="Genomic_DNA"/>
</dbReference>
<protein>
    <submittedName>
        <fullName evidence="3">Transaldolase 1</fullName>
    </submittedName>
</protein>